<feature type="transmembrane region" description="Helical" evidence="7">
    <location>
        <begin position="98"/>
        <end position="119"/>
    </location>
</feature>
<accession>A0ABU2DVU3</accession>
<evidence type="ECO:0000256" key="3">
    <source>
        <dbReference type="ARBA" id="ARBA00022475"/>
    </source>
</evidence>
<comment type="caution">
    <text evidence="9">The sequence shown here is derived from an EMBL/GenBank/DDBJ whole genome shotgun (WGS) entry which is preliminary data.</text>
</comment>
<dbReference type="Gene3D" id="1.10.3720.10">
    <property type="entry name" value="MetI-like"/>
    <property type="match status" value="1"/>
</dbReference>
<keyword evidence="6 7" id="KW-0472">Membrane</keyword>
<dbReference type="Proteomes" id="UP001251870">
    <property type="component" value="Unassembled WGS sequence"/>
</dbReference>
<keyword evidence="10" id="KW-1185">Reference proteome</keyword>
<dbReference type="InterPro" id="IPR051322">
    <property type="entry name" value="AA_ABC_Transporter_Permease"/>
</dbReference>
<organism evidence="9 10">
    <name type="scientific">Nesterenkonia aerolata</name>
    <dbReference type="NCBI Taxonomy" id="3074079"/>
    <lineage>
        <taxon>Bacteria</taxon>
        <taxon>Bacillati</taxon>
        <taxon>Actinomycetota</taxon>
        <taxon>Actinomycetes</taxon>
        <taxon>Micrococcales</taxon>
        <taxon>Micrococcaceae</taxon>
        <taxon>Nesterenkonia</taxon>
    </lineage>
</organism>
<keyword evidence="2 7" id="KW-0813">Transport</keyword>
<keyword evidence="4 7" id="KW-0812">Transmembrane</keyword>
<dbReference type="PANTHER" id="PTHR30450">
    <property type="entry name" value="ABC TRANSPORTER PERMEASE"/>
    <property type="match status" value="1"/>
</dbReference>
<dbReference type="SUPFAM" id="SSF161098">
    <property type="entry name" value="MetI-like"/>
    <property type="match status" value="1"/>
</dbReference>
<reference evidence="9 10" key="1">
    <citation type="submission" date="2023-09" db="EMBL/GenBank/DDBJ databases">
        <title>Description of three actinobacteria isolated from air of manufacturing shop in a pharmaceutical factory.</title>
        <authorList>
            <person name="Zhang D.-F."/>
        </authorList>
    </citation>
    <scope>NUCLEOTIDE SEQUENCE [LARGE SCALE GENOMIC DNA]</scope>
    <source>
        <strain evidence="9 10">LY-0111</strain>
    </source>
</reference>
<sequence>MTGIIDAYRELDWSYYGPELLTATWETLYLVAGSFLIGGFIGLFLGVTLYTTRSGGVLSNRPVWLLTNFVVNLIRPIPFVILVAAIQPLTIEVIGTGIGNQAVIFGMIWASTFAIGRIVEQNLFAIDPGVIEAARAMGAGRLRIILTVILPEALGPLILGFTFVVIALADMSAMAGIIGGGGLGNFAIVEGYQRFRTEVIWLAVVVIIILVQLVQIIGNVLARKVMRR</sequence>
<dbReference type="Pfam" id="PF00528">
    <property type="entry name" value="BPD_transp_1"/>
    <property type="match status" value="1"/>
</dbReference>
<evidence type="ECO:0000256" key="1">
    <source>
        <dbReference type="ARBA" id="ARBA00004651"/>
    </source>
</evidence>
<feature type="transmembrane region" description="Helical" evidence="7">
    <location>
        <begin position="144"/>
        <end position="169"/>
    </location>
</feature>
<evidence type="ECO:0000259" key="8">
    <source>
        <dbReference type="PROSITE" id="PS50928"/>
    </source>
</evidence>
<comment type="similarity">
    <text evidence="7">Belongs to the binding-protein-dependent transport system permease family.</text>
</comment>
<evidence type="ECO:0000256" key="7">
    <source>
        <dbReference type="RuleBase" id="RU363032"/>
    </source>
</evidence>
<gene>
    <name evidence="9" type="ORF">RIL96_12655</name>
</gene>
<protein>
    <submittedName>
        <fullName evidence="9">Methionine ABC transporter permease</fullName>
    </submittedName>
</protein>
<keyword evidence="5 7" id="KW-1133">Transmembrane helix</keyword>
<proteinExistence type="inferred from homology"/>
<dbReference type="RefSeq" id="WP_310549392.1">
    <property type="nucleotide sequence ID" value="NZ_JAVKGR010000027.1"/>
</dbReference>
<dbReference type="InterPro" id="IPR035906">
    <property type="entry name" value="MetI-like_sf"/>
</dbReference>
<dbReference type="PANTHER" id="PTHR30450:SF14">
    <property type="entry name" value="TRANSPORTER, PERMEASE PROTEIN, PUTATIVE-RELATED"/>
    <property type="match status" value="1"/>
</dbReference>
<feature type="transmembrane region" description="Helical" evidence="7">
    <location>
        <begin position="63"/>
        <end position="86"/>
    </location>
</feature>
<name>A0ABU2DVU3_9MICC</name>
<dbReference type="CDD" id="cd06261">
    <property type="entry name" value="TM_PBP2"/>
    <property type="match status" value="1"/>
</dbReference>
<feature type="transmembrane region" description="Helical" evidence="7">
    <location>
        <begin position="28"/>
        <end position="51"/>
    </location>
</feature>
<evidence type="ECO:0000256" key="4">
    <source>
        <dbReference type="ARBA" id="ARBA00022692"/>
    </source>
</evidence>
<evidence type="ECO:0000313" key="9">
    <source>
        <dbReference type="EMBL" id="MDR8020410.1"/>
    </source>
</evidence>
<keyword evidence="3" id="KW-1003">Cell membrane</keyword>
<evidence type="ECO:0000256" key="5">
    <source>
        <dbReference type="ARBA" id="ARBA00022989"/>
    </source>
</evidence>
<evidence type="ECO:0000256" key="2">
    <source>
        <dbReference type="ARBA" id="ARBA00022448"/>
    </source>
</evidence>
<comment type="subcellular location">
    <subcellularLocation>
        <location evidence="1 7">Cell membrane</location>
        <topology evidence="1 7">Multi-pass membrane protein</topology>
    </subcellularLocation>
</comment>
<evidence type="ECO:0000256" key="6">
    <source>
        <dbReference type="ARBA" id="ARBA00023136"/>
    </source>
</evidence>
<feature type="domain" description="ABC transmembrane type-1" evidence="8">
    <location>
        <begin position="24"/>
        <end position="218"/>
    </location>
</feature>
<feature type="transmembrane region" description="Helical" evidence="7">
    <location>
        <begin position="199"/>
        <end position="222"/>
    </location>
</feature>
<evidence type="ECO:0000313" key="10">
    <source>
        <dbReference type="Proteomes" id="UP001251870"/>
    </source>
</evidence>
<dbReference type="EMBL" id="JAVKGR010000027">
    <property type="protein sequence ID" value="MDR8020410.1"/>
    <property type="molecule type" value="Genomic_DNA"/>
</dbReference>
<dbReference type="PROSITE" id="PS50928">
    <property type="entry name" value="ABC_TM1"/>
    <property type="match status" value="1"/>
</dbReference>
<dbReference type="InterPro" id="IPR000515">
    <property type="entry name" value="MetI-like"/>
</dbReference>